<evidence type="ECO:0000256" key="1">
    <source>
        <dbReference type="ARBA" id="ARBA00004613"/>
    </source>
</evidence>
<evidence type="ECO:0000256" key="6">
    <source>
        <dbReference type="ARBA" id="ARBA00023277"/>
    </source>
</evidence>
<evidence type="ECO:0000256" key="5">
    <source>
        <dbReference type="ARBA" id="ARBA00022801"/>
    </source>
</evidence>
<comment type="subcellular location">
    <subcellularLocation>
        <location evidence="1">Secreted</location>
    </subcellularLocation>
</comment>
<keyword evidence="6" id="KW-0119">Carbohydrate metabolism</keyword>
<dbReference type="Gene3D" id="3.40.50.1820">
    <property type="entry name" value="alpha/beta hydrolase"/>
    <property type="match status" value="1"/>
</dbReference>
<dbReference type="Proteomes" id="UP000011723">
    <property type="component" value="Chromosome"/>
</dbReference>
<dbReference type="PATRIC" id="fig|1121362.3.peg.1421"/>
<evidence type="ECO:0000256" key="4">
    <source>
        <dbReference type="ARBA" id="ARBA00022729"/>
    </source>
</evidence>
<keyword evidence="7" id="KW-0624">Polysaccharide degradation</keyword>
<organism evidence="9 10">
    <name type="scientific">Corynebacterium halotolerans YIM 70093 = DSM 44683</name>
    <dbReference type="NCBI Taxonomy" id="1121362"/>
    <lineage>
        <taxon>Bacteria</taxon>
        <taxon>Bacillati</taxon>
        <taxon>Actinomycetota</taxon>
        <taxon>Actinomycetes</taxon>
        <taxon>Mycobacteriales</taxon>
        <taxon>Corynebacteriaceae</taxon>
        <taxon>Corynebacterium</taxon>
    </lineage>
</organism>
<dbReference type="eggNOG" id="COG3509">
    <property type="taxonomic scope" value="Bacteria"/>
</dbReference>
<keyword evidence="5" id="KW-0378">Hydrolase</keyword>
<dbReference type="STRING" id="1121362.A605_07040"/>
<dbReference type="KEGG" id="chn:A605_07040"/>
<evidence type="ECO:0000256" key="2">
    <source>
        <dbReference type="ARBA" id="ARBA00022525"/>
    </source>
</evidence>
<dbReference type="GO" id="GO:0030600">
    <property type="term" value="F:feruloyl esterase activity"/>
    <property type="evidence" value="ECO:0007669"/>
    <property type="project" value="InterPro"/>
</dbReference>
<feature type="region of interest" description="Disordered" evidence="8">
    <location>
        <begin position="1"/>
        <end position="21"/>
    </location>
</feature>
<protein>
    <recommendedName>
        <fullName evidence="11">Polyhydroxybutyrate depolymerase</fullName>
    </recommendedName>
</protein>
<dbReference type="EMBL" id="CP003697">
    <property type="protein sequence ID" value="AGF72410.1"/>
    <property type="molecule type" value="Genomic_DNA"/>
</dbReference>
<dbReference type="InterPro" id="IPR000801">
    <property type="entry name" value="Esterase-like"/>
</dbReference>
<gene>
    <name evidence="9" type="ORF">A605_07040</name>
</gene>
<evidence type="ECO:0000313" key="10">
    <source>
        <dbReference type="Proteomes" id="UP000011723"/>
    </source>
</evidence>
<keyword evidence="2" id="KW-0964">Secreted</keyword>
<dbReference type="HOGENOM" id="CLU_027551_5_0_11"/>
<keyword evidence="10" id="KW-1185">Reference proteome</keyword>
<dbReference type="PANTHER" id="PTHR38050">
    <property type="match status" value="1"/>
</dbReference>
<accession>M1NY33</accession>
<dbReference type="SUPFAM" id="SSF53474">
    <property type="entry name" value="alpha/beta-Hydrolases"/>
    <property type="match status" value="1"/>
</dbReference>
<sequence>MTVDPPSPLDNGAPVLDGPAPGEHRQMFISSQGRDRSFLLSVPEGYTDEVSWPVIFVFHGWQESSRATHDYTGFDAANAIVVYPQGVANAWEPAPYARTAAGEDQAFVRQILDSLRATYPVDRTRVFAAGFSNGGGFAALLGCRMPDVFAGVASVSAAYYRAIHDNCSDDPIALLDIHGTVDPVINYYGGTRHGTPYDPVPDVLAVDAERNRCTGDVATTRVSEAVIEQHWQGCVLPLTHIRLGGGGHVWPGGTADPNMPVPRGFATREILEFFGIPRSTL</sequence>
<evidence type="ECO:0000256" key="7">
    <source>
        <dbReference type="ARBA" id="ARBA00023326"/>
    </source>
</evidence>
<evidence type="ECO:0000313" key="9">
    <source>
        <dbReference type="EMBL" id="AGF72410.1"/>
    </source>
</evidence>
<dbReference type="AlphaFoldDB" id="M1NY33"/>
<dbReference type="GO" id="GO:0005576">
    <property type="term" value="C:extracellular region"/>
    <property type="evidence" value="ECO:0007669"/>
    <property type="project" value="UniProtKB-SubCell"/>
</dbReference>
<evidence type="ECO:0000256" key="3">
    <source>
        <dbReference type="ARBA" id="ARBA00022651"/>
    </source>
</evidence>
<name>M1NY33_9CORY</name>
<dbReference type="InterPro" id="IPR043595">
    <property type="entry name" value="FaeB/C/D"/>
</dbReference>
<evidence type="ECO:0008006" key="11">
    <source>
        <dbReference type="Google" id="ProtNLM"/>
    </source>
</evidence>
<evidence type="ECO:0000256" key="8">
    <source>
        <dbReference type="SAM" id="MobiDB-lite"/>
    </source>
</evidence>
<reference evidence="9 10" key="1">
    <citation type="journal article" date="2012" name="Stand. Genomic Sci.">
        <title>Genome sequence of the halotolerant bacterium Corynebacterium halotolerans type strain YIM 70093(T) (= DSM 44683(T)).</title>
        <authorList>
            <person name="Ruckert C."/>
            <person name="Albersmeier A."/>
            <person name="Al-Dilaimi A."/>
            <person name="Niehaus K."/>
            <person name="Szczepanowski R."/>
            <person name="Kalinowski J."/>
        </authorList>
    </citation>
    <scope>NUCLEOTIDE SEQUENCE [LARGE SCALE GENOMIC DNA]</scope>
    <source>
        <strain evidence="9">YIM 70093</strain>
    </source>
</reference>
<keyword evidence="3" id="KW-0858">Xylan degradation</keyword>
<dbReference type="PANTHER" id="PTHR38050:SF2">
    <property type="entry name" value="FERULOYL ESTERASE C-RELATED"/>
    <property type="match status" value="1"/>
</dbReference>
<keyword evidence="4" id="KW-0732">Signal</keyword>
<dbReference type="Pfam" id="PF00756">
    <property type="entry name" value="Esterase"/>
    <property type="match status" value="1"/>
</dbReference>
<proteinExistence type="predicted"/>
<dbReference type="GO" id="GO:0045493">
    <property type="term" value="P:xylan catabolic process"/>
    <property type="evidence" value="ECO:0007669"/>
    <property type="project" value="UniProtKB-KW"/>
</dbReference>
<dbReference type="InterPro" id="IPR029058">
    <property type="entry name" value="AB_hydrolase_fold"/>
</dbReference>